<evidence type="ECO:0000259" key="2">
    <source>
        <dbReference type="Pfam" id="PF13548"/>
    </source>
</evidence>
<proteinExistence type="predicted"/>
<dbReference type="AlphaFoldDB" id="A0A2Z3JBB2"/>
<name>A0A2Z3JBB2_9DEIO</name>
<dbReference type="EMBL" id="CP029494">
    <property type="protein sequence ID" value="AWN22443.1"/>
    <property type="molecule type" value="Genomic_DNA"/>
</dbReference>
<gene>
    <name evidence="3" type="ORF">DKM44_03665</name>
</gene>
<feature type="transmembrane region" description="Helical" evidence="1">
    <location>
        <begin position="77"/>
        <end position="97"/>
    </location>
</feature>
<feature type="transmembrane region" description="Helical" evidence="1">
    <location>
        <begin position="42"/>
        <end position="65"/>
    </location>
</feature>
<keyword evidence="1" id="KW-0472">Membrane</keyword>
<dbReference type="OrthoDB" id="161516at2"/>
<feature type="transmembrane region" description="Helical" evidence="1">
    <location>
        <begin position="155"/>
        <end position="176"/>
    </location>
</feature>
<dbReference type="InterPro" id="IPR025196">
    <property type="entry name" value="DUF4126"/>
</dbReference>
<keyword evidence="1" id="KW-0812">Transmembrane</keyword>
<sequence>MELISGLLTSLGLSSAAGLNAYLPLLIVGLLQRFGVVPLPETYALLGHPAVLAGLAVLGTLDFIGDKVPGLDHALHLFGGVIHAASGAVLFASHAGLTHLSPAASLLLGLLVAGSVHLGRAAVRPASTALTGGLGNPVLSAAEDATSLTLSLSALFAPLLAGVLLLGTLFAGWRLWRRRVGRRRMT</sequence>
<protein>
    <submittedName>
        <fullName evidence="3">DUF4126 domain-containing protein</fullName>
    </submittedName>
</protein>
<evidence type="ECO:0000313" key="4">
    <source>
        <dbReference type="Proteomes" id="UP000245368"/>
    </source>
</evidence>
<evidence type="ECO:0000313" key="3">
    <source>
        <dbReference type="EMBL" id="AWN22443.1"/>
    </source>
</evidence>
<dbReference type="Proteomes" id="UP000245368">
    <property type="component" value="Chromosome"/>
</dbReference>
<dbReference type="KEGG" id="dez:DKM44_03665"/>
<feature type="domain" description="DUF4126" evidence="2">
    <location>
        <begin position="7"/>
        <end position="178"/>
    </location>
</feature>
<dbReference type="RefSeq" id="WP_109825515.1">
    <property type="nucleotide sequence ID" value="NZ_CP029494.1"/>
</dbReference>
<evidence type="ECO:0000256" key="1">
    <source>
        <dbReference type="SAM" id="Phobius"/>
    </source>
</evidence>
<keyword evidence="4" id="KW-1185">Reference proteome</keyword>
<reference evidence="3 4" key="1">
    <citation type="submission" date="2018-05" db="EMBL/GenBank/DDBJ databases">
        <title>Complete Genome Sequence of Deinococcus sp. strain 17bor-2.</title>
        <authorList>
            <person name="Srinivasan S."/>
        </authorList>
    </citation>
    <scope>NUCLEOTIDE SEQUENCE [LARGE SCALE GENOMIC DNA]</scope>
    <source>
        <strain evidence="3 4">17bor-2</strain>
    </source>
</reference>
<keyword evidence="1" id="KW-1133">Transmembrane helix</keyword>
<dbReference type="Pfam" id="PF13548">
    <property type="entry name" value="DUF4126"/>
    <property type="match status" value="1"/>
</dbReference>
<organism evidence="3 4">
    <name type="scientific">Deinococcus irradiatisoli</name>
    <dbReference type="NCBI Taxonomy" id="2202254"/>
    <lineage>
        <taxon>Bacteria</taxon>
        <taxon>Thermotogati</taxon>
        <taxon>Deinococcota</taxon>
        <taxon>Deinococci</taxon>
        <taxon>Deinococcales</taxon>
        <taxon>Deinococcaceae</taxon>
        <taxon>Deinococcus</taxon>
    </lineage>
</organism>
<accession>A0A2Z3JBB2</accession>